<dbReference type="Proteomes" id="UP000005262">
    <property type="component" value="Chromosome"/>
</dbReference>
<dbReference type="OrthoDB" id="1675670at2"/>
<reference evidence="2" key="2">
    <citation type="submission" date="2012-08" db="EMBL/GenBank/DDBJ databases">
        <title>Finished genome of Desulfosporosinus meridiei DSM 13257.</title>
        <authorList>
            <person name="Huntemann M."/>
            <person name="Wei C.-L."/>
            <person name="Han J."/>
            <person name="Detter J.C."/>
            <person name="Han C."/>
            <person name="Davenport K."/>
            <person name="Daligault H."/>
            <person name="Erkkila T."/>
            <person name="Gu W."/>
            <person name="Munk A.C.C."/>
            <person name="Teshima H."/>
            <person name="Xu Y."/>
            <person name="Chain P."/>
            <person name="Tapia R."/>
            <person name="Chen A."/>
            <person name="Krypides N."/>
            <person name="Mavromatis K."/>
            <person name="Markowitz V."/>
            <person name="Szeto E."/>
            <person name="Ivanova N."/>
            <person name="Mikhailova N."/>
            <person name="Ovchinnikova G."/>
            <person name="Pagani I."/>
            <person name="Pati A."/>
            <person name="Goodwin L."/>
            <person name="Peters L."/>
            <person name="Pitluck S."/>
            <person name="Woyke T."/>
            <person name="Pester M."/>
            <person name="Spring S."/>
            <person name="Ollivier B."/>
            <person name="Rattei T."/>
            <person name="Klenk H.-P."/>
            <person name="Wagner M."/>
            <person name="Loy A."/>
        </authorList>
    </citation>
    <scope>NUCLEOTIDE SEQUENCE [LARGE SCALE GENOMIC DNA]</scope>
    <source>
        <strain evidence="2">ATCC BAA-275 / DSM 13257 / NCIMB 13706 / S10</strain>
    </source>
</reference>
<dbReference type="EMBL" id="CP003629">
    <property type="protein sequence ID" value="AFQ43326.1"/>
    <property type="molecule type" value="Genomic_DNA"/>
</dbReference>
<dbReference type="eggNOG" id="ENOG502Z85B">
    <property type="taxonomic scope" value="Bacteria"/>
</dbReference>
<reference evidence="1 2" key="1">
    <citation type="journal article" date="2012" name="J. Bacteriol.">
        <title>Complete genome sequences of Desulfosporosinus orientis DSM765T, Desulfosporosinus youngiae DSM17734T, Desulfosporosinus meridiei DSM13257T, and Desulfosporosinus acidiphilus DSM22704T.</title>
        <authorList>
            <person name="Pester M."/>
            <person name="Brambilla E."/>
            <person name="Alazard D."/>
            <person name="Rattei T."/>
            <person name="Weinmaier T."/>
            <person name="Han J."/>
            <person name="Lucas S."/>
            <person name="Lapidus A."/>
            <person name="Cheng J.F."/>
            <person name="Goodwin L."/>
            <person name="Pitluck S."/>
            <person name="Peters L."/>
            <person name="Ovchinnikova G."/>
            <person name="Teshima H."/>
            <person name="Detter J.C."/>
            <person name="Han C.S."/>
            <person name="Tapia R."/>
            <person name="Land M.L."/>
            <person name="Hauser L."/>
            <person name="Kyrpides N.C."/>
            <person name="Ivanova N.N."/>
            <person name="Pagani I."/>
            <person name="Huntmann M."/>
            <person name="Wei C.L."/>
            <person name="Davenport K.W."/>
            <person name="Daligault H."/>
            <person name="Chain P.S."/>
            <person name="Chen A."/>
            <person name="Mavromatis K."/>
            <person name="Markowitz V."/>
            <person name="Szeto E."/>
            <person name="Mikhailova N."/>
            <person name="Pati A."/>
            <person name="Wagner M."/>
            <person name="Woyke T."/>
            <person name="Ollivier B."/>
            <person name="Klenk H.P."/>
            <person name="Spring S."/>
            <person name="Loy A."/>
        </authorList>
    </citation>
    <scope>NUCLEOTIDE SEQUENCE [LARGE SCALE GENOMIC DNA]</scope>
    <source>
        <strain evidence="2">ATCC BAA-275 / DSM 13257 / NCIMB 13706 / S10</strain>
    </source>
</reference>
<dbReference type="Pfam" id="PF11553">
    <property type="entry name" value="DUF3231"/>
    <property type="match status" value="2"/>
</dbReference>
<protein>
    <recommendedName>
        <fullName evidence="3">DUF3231 family protein</fullName>
    </recommendedName>
</protein>
<dbReference type="Gene3D" id="1.20.1260.10">
    <property type="match status" value="2"/>
</dbReference>
<evidence type="ECO:0000313" key="1">
    <source>
        <dbReference type="EMBL" id="AFQ43326.1"/>
    </source>
</evidence>
<gene>
    <name evidence="1" type="ordered locus">Desmer_1316</name>
</gene>
<name>J7IXA6_DESMD</name>
<dbReference type="InterPro" id="IPR021617">
    <property type="entry name" value="DUF3231"/>
</dbReference>
<organism evidence="1 2">
    <name type="scientific">Desulfosporosinus meridiei (strain ATCC BAA-275 / DSM 13257 / KCTC 12902 / NCIMB 13706 / S10)</name>
    <dbReference type="NCBI Taxonomy" id="768704"/>
    <lineage>
        <taxon>Bacteria</taxon>
        <taxon>Bacillati</taxon>
        <taxon>Bacillota</taxon>
        <taxon>Clostridia</taxon>
        <taxon>Eubacteriales</taxon>
        <taxon>Desulfitobacteriaceae</taxon>
        <taxon>Desulfosporosinus</taxon>
    </lineage>
</organism>
<dbReference type="STRING" id="768704.Desmer_1316"/>
<dbReference type="InterPro" id="IPR012347">
    <property type="entry name" value="Ferritin-like"/>
</dbReference>
<sequence length="353" mass="40205">MENIQTTLQTNSEKVNFTEVDHNLENVMPTATEICHLWSSYMAECMSVAFLKHMVAKSKDPAFHKVLQFALNTSSQRVDSMENLFNVILHPIPYGFGEEDVDINAPQLFSEEFCVMYTRFTSKYILINYGFAFSDCTRSDFRQLFSGFIDGTKAVIATADNVLIAKGLLTKQPNIPVPKKTVFINNKGYYGSIFGANRPINAIEISNIFNITTFKRNMRALKLGFAQVVKSEKIRDYLIKGLHMADKQLDILVSFLHKEDLPGPEILDFRVTDSIDSPYSDRLMLYHVTVMIGYIAQSYGHGITNTARQDIGSAFTRLMIEIMKYTKDGVEILIENNWFEQIPQAADRQELTH</sequence>
<dbReference type="RefSeq" id="WP_014902245.1">
    <property type="nucleotide sequence ID" value="NC_018515.1"/>
</dbReference>
<dbReference type="HOGENOM" id="CLU_068841_0_0_9"/>
<proteinExistence type="predicted"/>
<dbReference type="AlphaFoldDB" id="J7IXA6"/>
<accession>J7IXA6</accession>
<evidence type="ECO:0008006" key="3">
    <source>
        <dbReference type="Google" id="ProtNLM"/>
    </source>
</evidence>
<keyword evidence="2" id="KW-1185">Reference proteome</keyword>
<dbReference type="KEGG" id="dmi:Desmer_1316"/>
<evidence type="ECO:0000313" key="2">
    <source>
        <dbReference type="Proteomes" id="UP000005262"/>
    </source>
</evidence>